<keyword evidence="1" id="KW-0812">Transmembrane</keyword>
<keyword evidence="1" id="KW-1133">Transmembrane helix</keyword>
<proteinExistence type="predicted"/>
<sequence length="222" mass="25266">MIRDAKMGARSSLDGRWKLGVGATFIYIVCVLAFAYLTLGIVFLCMIPFIGSAFESVWNVVVYVCYGLGIFVISSSLVFGFLHICMKLARGERTSIYDIFRYLHTAKQTWTTGKAVGLVSLYTCLWSLLLIVPGMIKAFSYSMTYFILLEKPHYTIRQAMEESNALMKRQKRKLFLLILSFTSWILLCILTCGIACLWIIPYICVTISQFYLKLSQTEQISV</sequence>
<comment type="caution">
    <text evidence="2">The sequence shown here is derived from an EMBL/GenBank/DDBJ whole genome shotgun (WGS) entry which is preliminary data.</text>
</comment>
<protein>
    <submittedName>
        <fullName evidence="2">DUF975 family protein</fullName>
    </submittedName>
</protein>
<feature type="transmembrane region" description="Helical" evidence="1">
    <location>
        <begin position="60"/>
        <end position="85"/>
    </location>
</feature>
<dbReference type="Pfam" id="PF06161">
    <property type="entry name" value="DUF975"/>
    <property type="match status" value="1"/>
</dbReference>
<evidence type="ECO:0000313" key="2">
    <source>
        <dbReference type="EMBL" id="MDG5754961.1"/>
    </source>
</evidence>
<accession>A0ABT6H8Z0</accession>
<dbReference type="RefSeq" id="WP_278018684.1">
    <property type="nucleotide sequence ID" value="NZ_JARRRY010000031.1"/>
</dbReference>
<gene>
    <name evidence="2" type="ORF">P6P90_13440</name>
</gene>
<dbReference type="EMBL" id="JARULN010000015">
    <property type="protein sequence ID" value="MDG5754961.1"/>
    <property type="molecule type" value="Genomic_DNA"/>
</dbReference>
<organism evidence="2 3">
    <name type="scientific">Ectobacillus antri</name>
    <dbReference type="NCBI Taxonomy" id="2486280"/>
    <lineage>
        <taxon>Bacteria</taxon>
        <taxon>Bacillati</taxon>
        <taxon>Bacillota</taxon>
        <taxon>Bacilli</taxon>
        <taxon>Bacillales</taxon>
        <taxon>Bacillaceae</taxon>
        <taxon>Ectobacillus</taxon>
    </lineage>
</organism>
<feature type="transmembrane region" description="Helical" evidence="1">
    <location>
        <begin position="115"/>
        <end position="132"/>
    </location>
</feature>
<keyword evidence="1" id="KW-0472">Membrane</keyword>
<feature type="transmembrane region" description="Helical" evidence="1">
    <location>
        <begin position="174"/>
        <end position="200"/>
    </location>
</feature>
<feature type="transmembrane region" description="Helical" evidence="1">
    <location>
        <begin position="21"/>
        <end position="54"/>
    </location>
</feature>
<keyword evidence="3" id="KW-1185">Reference proteome</keyword>
<name>A0ABT6H8Z0_9BACI</name>
<evidence type="ECO:0000313" key="3">
    <source>
        <dbReference type="Proteomes" id="UP001218246"/>
    </source>
</evidence>
<evidence type="ECO:0000256" key="1">
    <source>
        <dbReference type="SAM" id="Phobius"/>
    </source>
</evidence>
<dbReference type="Proteomes" id="UP001218246">
    <property type="component" value="Unassembled WGS sequence"/>
</dbReference>
<dbReference type="PANTHER" id="PTHR40076">
    <property type="entry name" value="MEMBRANE PROTEIN-RELATED"/>
    <property type="match status" value="1"/>
</dbReference>
<dbReference type="InterPro" id="IPR010380">
    <property type="entry name" value="DUF975"/>
</dbReference>
<dbReference type="PANTHER" id="PTHR40076:SF1">
    <property type="entry name" value="MEMBRANE PROTEIN"/>
    <property type="match status" value="1"/>
</dbReference>
<reference evidence="2 3" key="1">
    <citation type="submission" date="2023-04" db="EMBL/GenBank/DDBJ databases">
        <title>Ectobacillus antri isolated from activated sludge.</title>
        <authorList>
            <person name="Yan P."/>
            <person name="Liu X."/>
        </authorList>
    </citation>
    <scope>NUCLEOTIDE SEQUENCE [LARGE SCALE GENOMIC DNA]</scope>
    <source>
        <strain evidence="2 3">C18H</strain>
    </source>
</reference>